<reference evidence="1" key="1">
    <citation type="submission" date="2022-07" db="EMBL/GenBank/DDBJ databases">
        <authorList>
            <person name="Xamxidin M."/>
        </authorList>
    </citation>
    <scope>NUCLEOTIDE SEQUENCE</scope>
    <source>
        <strain evidence="1">YS8-69</strain>
    </source>
</reference>
<sequence>MFLSDAKGLSDHLNHDFEEYDRAKDIAAINKSFSQVSAGNTLSADLTLFSVNLLRSTYPAEQLTAMAEEVTPIEMEVKQLVNNLTGANSSDKDTAYKISSHSLQGIQAMVQKNGKDGVMSDLILSKIANDNLTEIELSPKEAQNLAVVLRENLSNLILAKFTSEALMGTIRTHKEQTTSTIKQFEDTVSGQFSILR</sequence>
<name>A0ABT1XIY3_9BURK</name>
<dbReference type="RefSeq" id="WP_257512455.1">
    <property type="nucleotide sequence ID" value="NZ_JANKHG010000018.1"/>
</dbReference>
<keyword evidence="2" id="KW-1185">Reference proteome</keyword>
<proteinExistence type="predicted"/>
<accession>A0ABT1XIY3</accession>
<evidence type="ECO:0000313" key="1">
    <source>
        <dbReference type="EMBL" id="MCR2747232.1"/>
    </source>
</evidence>
<organism evidence="1 2">
    <name type="scientific">Limnobacter parvus</name>
    <dbReference type="NCBI Taxonomy" id="2939690"/>
    <lineage>
        <taxon>Bacteria</taxon>
        <taxon>Pseudomonadati</taxon>
        <taxon>Pseudomonadota</taxon>
        <taxon>Betaproteobacteria</taxon>
        <taxon>Burkholderiales</taxon>
        <taxon>Burkholderiaceae</taxon>
        <taxon>Limnobacter</taxon>
    </lineage>
</organism>
<comment type="caution">
    <text evidence="1">The sequence shown here is derived from an EMBL/GenBank/DDBJ whole genome shotgun (WGS) entry which is preliminary data.</text>
</comment>
<dbReference type="EMBL" id="JANKHG010000018">
    <property type="protein sequence ID" value="MCR2747232.1"/>
    <property type="molecule type" value="Genomic_DNA"/>
</dbReference>
<gene>
    <name evidence="1" type="ORF">NSP04_11285</name>
</gene>
<evidence type="ECO:0000313" key="2">
    <source>
        <dbReference type="Proteomes" id="UP001165267"/>
    </source>
</evidence>
<dbReference type="Proteomes" id="UP001165267">
    <property type="component" value="Unassembled WGS sequence"/>
</dbReference>
<protein>
    <submittedName>
        <fullName evidence="1">Uncharacterized protein</fullName>
    </submittedName>
</protein>